<dbReference type="InterPro" id="IPR029441">
    <property type="entry name" value="Cass2"/>
</dbReference>
<dbReference type="EMBL" id="JAGGLD010000005">
    <property type="protein sequence ID" value="MBP2002013.1"/>
    <property type="molecule type" value="Genomic_DNA"/>
</dbReference>
<dbReference type="PANTHER" id="PTHR36444">
    <property type="entry name" value="TRANSCRIPTIONAL REGULATOR PROTEIN YOBU-RELATED"/>
    <property type="match status" value="1"/>
</dbReference>
<dbReference type="Pfam" id="PF14526">
    <property type="entry name" value="Cass2"/>
    <property type="match status" value="1"/>
</dbReference>
<proteinExistence type="predicted"/>
<dbReference type="SMART" id="SM00871">
    <property type="entry name" value="AraC_E_bind"/>
    <property type="match status" value="1"/>
</dbReference>
<reference evidence="2 3" key="1">
    <citation type="submission" date="2021-03" db="EMBL/GenBank/DDBJ databases">
        <title>Genomic Encyclopedia of Type Strains, Phase IV (KMG-IV): sequencing the most valuable type-strain genomes for metagenomic binning, comparative biology and taxonomic classification.</title>
        <authorList>
            <person name="Goeker M."/>
        </authorList>
    </citation>
    <scope>NUCLEOTIDE SEQUENCE [LARGE SCALE GENOMIC DNA]</scope>
    <source>
        <strain evidence="2 3">DSM 26806</strain>
    </source>
</reference>
<comment type="caution">
    <text evidence="2">The sequence shown here is derived from an EMBL/GenBank/DDBJ whole genome shotgun (WGS) entry which is preliminary data.</text>
</comment>
<dbReference type="Gene3D" id="3.20.80.10">
    <property type="entry name" value="Regulatory factor, effector binding domain"/>
    <property type="match status" value="1"/>
</dbReference>
<dbReference type="InterPro" id="IPR011256">
    <property type="entry name" value="Reg_factor_effector_dom_sf"/>
</dbReference>
<keyword evidence="3" id="KW-1185">Reference proteome</keyword>
<protein>
    <submittedName>
        <fullName evidence="2">Transcriptional regulator YdeE</fullName>
    </submittedName>
</protein>
<organism evidence="2 3">
    <name type="scientific">Paenibacillus shirakamiensis</name>
    <dbReference type="NCBI Taxonomy" id="1265935"/>
    <lineage>
        <taxon>Bacteria</taxon>
        <taxon>Bacillati</taxon>
        <taxon>Bacillota</taxon>
        <taxon>Bacilli</taxon>
        <taxon>Bacillales</taxon>
        <taxon>Paenibacillaceae</taxon>
        <taxon>Paenibacillus</taxon>
    </lineage>
</organism>
<evidence type="ECO:0000313" key="2">
    <source>
        <dbReference type="EMBL" id="MBP2002013.1"/>
    </source>
</evidence>
<name>A0ABS4JJX6_9BACL</name>
<dbReference type="PANTHER" id="PTHR36444:SF2">
    <property type="entry name" value="TRANSCRIPTIONAL REGULATOR PROTEIN YOBU-RELATED"/>
    <property type="match status" value="1"/>
</dbReference>
<dbReference type="InterPro" id="IPR053182">
    <property type="entry name" value="YobU-like_regulator"/>
</dbReference>
<feature type="domain" description="AraC effector-binding" evidence="1">
    <location>
        <begin position="1"/>
        <end position="158"/>
    </location>
</feature>
<accession>A0ABS4JJX6</accession>
<dbReference type="SUPFAM" id="SSF55136">
    <property type="entry name" value="Probable bacterial effector-binding domain"/>
    <property type="match status" value="1"/>
</dbReference>
<dbReference type="RefSeq" id="WP_209864322.1">
    <property type="nucleotide sequence ID" value="NZ_JAGGLD010000005.1"/>
</dbReference>
<gene>
    <name evidence="2" type="ORF">J2Z69_003069</name>
</gene>
<dbReference type="InterPro" id="IPR010499">
    <property type="entry name" value="AraC_E-bd"/>
</dbReference>
<evidence type="ECO:0000313" key="3">
    <source>
        <dbReference type="Proteomes" id="UP001519288"/>
    </source>
</evidence>
<evidence type="ECO:0000259" key="1">
    <source>
        <dbReference type="SMART" id="SM00871"/>
    </source>
</evidence>
<dbReference type="Proteomes" id="UP001519288">
    <property type="component" value="Unassembled WGS sequence"/>
</dbReference>
<sequence>MIQEIINYPAMTLYGVTTRTTNAEEMSPHGRLPGLWQTFFQSNLAAQMDIRNPRRTYALYTRYESDHKGAYTVLIGHEPTKEQSERSILLEQAKVPASTYRVFTCPPGPVSEVVARTWGEIWSYYEHSSEQRAYTGDFEIYEANDENQTEIKIYIAIK</sequence>